<reference evidence="2" key="1">
    <citation type="submission" date="2015-10" db="EMBL/GenBank/DDBJ databases">
        <authorList>
            <person name="Regsiter A."/>
            <person name="william w."/>
        </authorList>
    </citation>
    <scope>NUCLEOTIDE SEQUENCE [LARGE SCALE GENOMIC DNA]</scope>
</reference>
<evidence type="ECO:0000313" key="2">
    <source>
        <dbReference type="Proteomes" id="UP000184315"/>
    </source>
</evidence>
<evidence type="ECO:0008006" key="3">
    <source>
        <dbReference type="Google" id="ProtNLM"/>
    </source>
</evidence>
<accession>A0A1J1LFK3</accession>
<dbReference type="EMBL" id="CZDF01000132">
    <property type="protein sequence ID" value="CUR30684.1"/>
    <property type="molecule type" value="Genomic_DNA"/>
</dbReference>
<dbReference type="RefSeq" id="WP_245824173.1">
    <property type="nucleotide sequence ID" value="NZ_LN889782.1"/>
</dbReference>
<sequence length="182" mass="21038">MMSSSQFIVYACPQGELAGQIQAFYQESLDLCGFNAAHNYMPHCTLTGFFNDEISSINVYIQALETAYNTAKSTATPLKLDVIKMTFQTHWYGLELKTEGIPSLMIHFAQLANSPTRLEALRLKTWLHLSLAYEFQPEHAEQLKHLAQIRINPQAQVDWELRFYQRHLEQSWTCHQSWLLKA</sequence>
<evidence type="ECO:0000313" key="1">
    <source>
        <dbReference type="EMBL" id="CUR30684.1"/>
    </source>
</evidence>
<keyword evidence="2" id="KW-1185">Reference proteome</keyword>
<organism evidence="1 2">
    <name type="scientific">Planktothrix tepida PCC 9214</name>
    <dbReference type="NCBI Taxonomy" id="671072"/>
    <lineage>
        <taxon>Bacteria</taxon>
        <taxon>Bacillati</taxon>
        <taxon>Cyanobacteriota</taxon>
        <taxon>Cyanophyceae</taxon>
        <taxon>Oscillatoriophycideae</taxon>
        <taxon>Oscillatoriales</taxon>
        <taxon>Microcoleaceae</taxon>
        <taxon>Planktothrix</taxon>
    </lineage>
</organism>
<proteinExistence type="predicted"/>
<dbReference type="Proteomes" id="UP000184315">
    <property type="component" value="Unassembled WGS sequence"/>
</dbReference>
<dbReference type="AlphaFoldDB" id="A0A1J1LFK3"/>
<protein>
    <recommendedName>
        <fullName evidence="3">2'-5' RNA ligase family protein</fullName>
    </recommendedName>
</protein>
<gene>
    <name evidence="1" type="ORF">PL9214290274</name>
</gene>
<dbReference type="STRING" id="671072.PL9214290274"/>
<name>A0A1J1LFK3_9CYAN</name>